<gene>
    <name evidence="1" type="ORF">ACHAW5_007934</name>
</gene>
<organism evidence="1 2">
    <name type="scientific">Stephanodiscus triporus</name>
    <dbReference type="NCBI Taxonomy" id="2934178"/>
    <lineage>
        <taxon>Eukaryota</taxon>
        <taxon>Sar</taxon>
        <taxon>Stramenopiles</taxon>
        <taxon>Ochrophyta</taxon>
        <taxon>Bacillariophyta</taxon>
        <taxon>Coscinodiscophyceae</taxon>
        <taxon>Thalassiosirophycidae</taxon>
        <taxon>Stephanodiscales</taxon>
        <taxon>Stephanodiscaceae</taxon>
        <taxon>Stephanodiscus</taxon>
    </lineage>
</organism>
<evidence type="ECO:0000313" key="2">
    <source>
        <dbReference type="Proteomes" id="UP001530315"/>
    </source>
</evidence>
<dbReference type="AlphaFoldDB" id="A0ABD3Q4N0"/>
<proteinExistence type="predicted"/>
<accession>A0ABD3Q4N0</accession>
<reference evidence="1 2" key="1">
    <citation type="submission" date="2024-10" db="EMBL/GenBank/DDBJ databases">
        <title>Updated reference genomes for cyclostephanoid diatoms.</title>
        <authorList>
            <person name="Roberts W.R."/>
            <person name="Alverson A.J."/>
        </authorList>
    </citation>
    <scope>NUCLEOTIDE SEQUENCE [LARGE SCALE GENOMIC DNA]</scope>
    <source>
        <strain evidence="1 2">AJA276-08</strain>
    </source>
</reference>
<dbReference type="Proteomes" id="UP001530315">
    <property type="component" value="Unassembled WGS sequence"/>
</dbReference>
<keyword evidence="2" id="KW-1185">Reference proteome</keyword>
<protein>
    <submittedName>
        <fullName evidence="1">Uncharacterized protein</fullName>
    </submittedName>
</protein>
<name>A0ABD3Q4N0_9STRA</name>
<dbReference type="EMBL" id="JALLAZ020000460">
    <property type="protein sequence ID" value="KAL3794611.1"/>
    <property type="molecule type" value="Genomic_DNA"/>
</dbReference>
<evidence type="ECO:0000313" key="1">
    <source>
        <dbReference type="EMBL" id="KAL3794611.1"/>
    </source>
</evidence>
<sequence>MKIKDLLSTNTVDGEGIIRWDLQDEKGYMVTVEALGYHIPMAKAKVRLLSPQVLIKKDGGHATISAEGIHIRLANNVTLFGQYCSRSNLPLIPMAHTKNFWNEAFGFNVNDSHMLKNILSNDNTNLSSSPKDDLL</sequence>
<comment type="caution">
    <text evidence="1">The sequence shown here is derived from an EMBL/GenBank/DDBJ whole genome shotgun (WGS) entry which is preliminary data.</text>
</comment>